<dbReference type="InterPro" id="IPR011059">
    <property type="entry name" value="Metal-dep_hydrolase_composite"/>
</dbReference>
<keyword evidence="8" id="KW-1185">Reference proteome</keyword>
<feature type="domain" description="Amidohydrolase-related" evidence="6">
    <location>
        <begin position="50"/>
        <end position="442"/>
    </location>
</feature>
<dbReference type="Gene3D" id="2.30.40.10">
    <property type="entry name" value="Urease, subunit C, domain 1"/>
    <property type="match status" value="1"/>
</dbReference>
<dbReference type="SUPFAM" id="SSF51556">
    <property type="entry name" value="Metallo-dependent hydrolases"/>
    <property type="match status" value="1"/>
</dbReference>
<comment type="PTM">
    <text evidence="5">Carbamylation allows a single lysine to coordinate two divalent metal cations.</text>
</comment>
<proteinExistence type="inferred from homology"/>
<dbReference type="GO" id="GO:0005829">
    <property type="term" value="C:cytosol"/>
    <property type="evidence" value="ECO:0007669"/>
    <property type="project" value="TreeGrafter"/>
</dbReference>
<sequence length="465" mass="50464">MRLDLVIRNGTVVTASDEFEADVGVAEGRIVAVARDLAKGDQEIDATGLLVMPGGVDAHCHVEEPEYMGARLADDFVAATRGAACGGTTTIMPFANQLPGKSLREVVEDYHGRAQGKALIDYAFHLILSQVSAPLIGQELPALIADGYRSFKVFMTYPGYMLEDAQILEVMDAARRGGALTMVHAENGHCVHWLGQRLEARGETGLGAFAESAPPAVEREATHRAIALAEITGAKVMIVHVSSGQALEQIRWGQDRGIPVLAETCPQYLLGLGPHLHEPGWEAAKHVCSPPPRGSDDAAELWRGLQQGAFQLVSSDHCPYRFAGTDGKRSQGGERPHFRKVPPGLPGLETRLPLLYHEGVAQGRLTRQQFVAVTATNPARVYGLYPRKGSLMPGADADIALWSQGERRILRHADLHDDCDYTPYEGRELSAWPVVTFSRGEKVWDRGWVSNAAGRGRHVGNRSPS</sequence>
<dbReference type="InterPro" id="IPR006680">
    <property type="entry name" value="Amidohydro-rel"/>
</dbReference>
<dbReference type="CDD" id="cd01314">
    <property type="entry name" value="D-HYD"/>
    <property type="match status" value="1"/>
</dbReference>
<evidence type="ECO:0000256" key="4">
    <source>
        <dbReference type="ARBA" id="ARBA00022801"/>
    </source>
</evidence>
<reference evidence="7 8" key="1">
    <citation type="submission" date="2019-08" db="EMBL/GenBank/DDBJ databases">
        <title>Hyperibacter terrae gen. nov., sp. nov. and Hyperibacter viscosus sp. nov., two new members in the family Rhodospirillaceae isolated from the rhizosphere of Hypericum perforatum.</title>
        <authorList>
            <person name="Noviana Z."/>
        </authorList>
    </citation>
    <scope>NUCLEOTIDE SEQUENCE [LARGE SCALE GENOMIC DNA]</scope>
    <source>
        <strain evidence="7 8">R5959</strain>
    </source>
</reference>
<dbReference type="Proteomes" id="UP000325797">
    <property type="component" value="Chromosome"/>
</dbReference>
<gene>
    <name evidence="7" type="ORF">FRZ61_19500</name>
</gene>
<dbReference type="InterPro" id="IPR050378">
    <property type="entry name" value="Metallo-dep_Hydrolases_sf"/>
</dbReference>
<dbReference type="OrthoDB" id="9775759at2"/>
<dbReference type="RefSeq" id="WP_151117017.1">
    <property type="nucleotide sequence ID" value="NZ_CP042582.1"/>
</dbReference>
<dbReference type="Pfam" id="PF01979">
    <property type="entry name" value="Amidohydro_1"/>
    <property type="match status" value="1"/>
</dbReference>
<dbReference type="PANTHER" id="PTHR11647">
    <property type="entry name" value="HYDRANTOINASE/DIHYDROPYRIMIDINASE FAMILY MEMBER"/>
    <property type="match status" value="1"/>
</dbReference>
<accession>A0A5J6MXI5</accession>
<name>A0A5J6MXI5_9PROT</name>
<dbReference type="NCBIfam" id="TIGR02033">
    <property type="entry name" value="D-hydantoinase"/>
    <property type="match status" value="1"/>
</dbReference>
<evidence type="ECO:0000256" key="3">
    <source>
        <dbReference type="ARBA" id="ARBA00022723"/>
    </source>
</evidence>
<evidence type="ECO:0000256" key="1">
    <source>
        <dbReference type="ARBA" id="ARBA00001947"/>
    </source>
</evidence>
<dbReference type="PANTHER" id="PTHR11647:SF1">
    <property type="entry name" value="COLLAPSIN RESPONSE MEDIATOR PROTEIN"/>
    <property type="match status" value="1"/>
</dbReference>
<evidence type="ECO:0000259" key="6">
    <source>
        <dbReference type="Pfam" id="PF01979"/>
    </source>
</evidence>
<evidence type="ECO:0000313" key="7">
    <source>
        <dbReference type="EMBL" id="QEX22021.1"/>
    </source>
</evidence>
<dbReference type="AlphaFoldDB" id="A0A5J6MXI5"/>
<evidence type="ECO:0000313" key="8">
    <source>
        <dbReference type="Proteomes" id="UP000325797"/>
    </source>
</evidence>
<dbReference type="KEGG" id="hadh:FRZ61_19500"/>
<dbReference type="GO" id="GO:0046872">
    <property type="term" value="F:metal ion binding"/>
    <property type="evidence" value="ECO:0007669"/>
    <property type="project" value="UniProtKB-KW"/>
</dbReference>
<comment type="cofactor">
    <cofactor evidence="1">
        <name>Zn(2+)</name>
        <dbReference type="ChEBI" id="CHEBI:29105"/>
    </cofactor>
</comment>
<keyword evidence="4" id="KW-0378">Hydrolase</keyword>
<dbReference type="SUPFAM" id="SSF51338">
    <property type="entry name" value="Composite domain of metallo-dependent hydrolases"/>
    <property type="match status" value="1"/>
</dbReference>
<dbReference type="InterPro" id="IPR011778">
    <property type="entry name" value="Hydantoinase/dihydroPyrase"/>
</dbReference>
<organism evidence="7 8">
    <name type="scientific">Hypericibacter adhaerens</name>
    <dbReference type="NCBI Taxonomy" id="2602016"/>
    <lineage>
        <taxon>Bacteria</taxon>
        <taxon>Pseudomonadati</taxon>
        <taxon>Pseudomonadota</taxon>
        <taxon>Alphaproteobacteria</taxon>
        <taxon>Rhodospirillales</taxon>
        <taxon>Dongiaceae</taxon>
        <taxon>Hypericibacter</taxon>
    </lineage>
</organism>
<dbReference type="GO" id="GO:0016812">
    <property type="term" value="F:hydrolase activity, acting on carbon-nitrogen (but not peptide) bonds, in cyclic amides"/>
    <property type="evidence" value="ECO:0007669"/>
    <property type="project" value="TreeGrafter"/>
</dbReference>
<dbReference type="FunFam" id="3.20.20.140:FF:000174">
    <property type="entry name" value="Dihydropyrimidinase-related protein 2"/>
    <property type="match status" value="1"/>
</dbReference>
<comment type="similarity">
    <text evidence="2">Belongs to the metallo-dependent hydrolases superfamily. Hydantoinase/dihydropyrimidinase family.</text>
</comment>
<keyword evidence="3" id="KW-0479">Metal-binding</keyword>
<dbReference type="EMBL" id="CP042582">
    <property type="protein sequence ID" value="QEX22021.1"/>
    <property type="molecule type" value="Genomic_DNA"/>
</dbReference>
<dbReference type="InterPro" id="IPR032466">
    <property type="entry name" value="Metal_Hydrolase"/>
</dbReference>
<dbReference type="Gene3D" id="3.20.20.140">
    <property type="entry name" value="Metal-dependent hydrolases"/>
    <property type="match status" value="1"/>
</dbReference>
<feature type="modified residue" description="N6-carboxylysine" evidence="5">
    <location>
        <position position="152"/>
    </location>
</feature>
<protein>
    <submittedName>
        <fullName evidence="7">Dihydropyrimidinase</fullName>
    </submittedName>
</protein>
<evidence type="ECO:0000256" key="2">
    <source>
        <dbReference type="ARBA" id="ARBA00008829"/>
    </source>
</evidence>
<evidence type="ECO:0000256" key="5">
    <source>
        <dbReference type="PIRSR" id="PIRSR611778-50"/>
    </source>
</evidence>